<keyword evidence="3" id="KW-1185">Reference proteome</keyword>
<dbReference type="InterPro" id="IPR006553">
    <property type="entry name" value="Leu-rich_rpt_Cys-con_subtyp"/>
</dbReference>
<dbReference type="AlphaFoldDB" id="W1NK61"/>
<dbReference type="PANTHER" id="PTHR13318:SF105">
    <property type="entry name" value="F-BOX_LRR-REPEAT PROTEIN 3"/>
    <property type="match status" value="1"/>
</dbReference>
<dbReference type="CDD" id="cd22159">
    <property type="entry name" value="F-box_AtTIR1-like"/>
    <property type="match status" value="1"/>
</dbReference>
<dbReference type="FunFam" id="3.80.10.10:FF:000276">
    <property type="entry name" value="F-box/LRR-repeat protein 3"/>
    <property type="match status" value="1"/>
</dbReference>
<reference evidence="3" key="1">
    <citation type="journal article" date="2013" name="Science">
        <title>The Amborella genome and the evolution of flowering plants.</title>
        <authorList>
            <consortium name="Amborella Genome Project"/>
        </authorList>
    </citation>
    <scope>NUCLEOTIDE SEQUENCE [LARGE SCALE GENOMIC DNA]</scope>
</reference>
<accession>W1NK61</accession>
<feature type="domain" description="F-box/LRR-repeat protein 15-like leucin rich repeat" evidence="1">
    <location>
        <begin position="486"/>
        <end position="559"/>
    </location>
</feature>
<dbReference type="Gene3D" id="1.20.1280.50">
    <property type="match status" value="1"/>
</dbReference>
<proteinExistence type="predicted"/>
<dbReference type="GO" id="GO:0031146">
    <property type="term" value="P:SCF-dependent proteasomal ubiquitin-dependent protein catabolic process"/>
    <property type="evidence" value="ECO:0000318"/>
    <property type="project" value="GO_Central"/>
</dbReference>
<evidence type="ECO:0000313" key="2">
    <source>
        <dbReference type="EMBL" id="ERM95580.1"/>
    </source>
</evidence>
<sequence length="665" mass="72487">MFFSSMKKPFGSPTSMGFFNALNEEVIILILQKLEDPLDLKSFSLVCKSFFAIEAKNRTHLQPIRSELLPKTLKRYHKTLHLDLSFCPRIADSCLHTISLICRSNLLSLNLSHSRFFSHSGLSQLILNCVNLVEINLSNGTHLTDSAAAAIAKLKNLQSLRLTRCKQISDLGLGCIAVGCSKLRLLSLKWCLGITDMGIGLVAVKCKEIRSLDLSYTQITQDSLASILLLKDLEDLFLAGCHGINDDGLVTLKKGCRSLKTLDISNCRNVTHIGFSSLINGVAFLGRLTLAYSTAVINGINDCLRSLPKLHTIKLDDSHVTSSGLKAIGECCPLLRELSLSKCKGVNDEGISSLAPKCKELRKLDITCCGEITKISIASISQSCTRLSSLKMECCSLVSGEAFVLLGQRCHFLEEVDFTSNEIDDEGLKSLSNCSELICLKIGICLNITDKGLSYVGSSCSKLRELDLYRSIGIADSGIAAIAHGCPSLEMINMSYCTEITNCSLISLSKCQRLNVLEIRGCQHISSIGLSAIASGCRHLTKLDVKKCFSVDDSGIVPLARSSHNLRQMNLSYCSITDVGLLALASISCLQNMTVLHLRGVSANGLATALLACSCLSKVKLHSCFSSLLPRPLIEHMEARGCEFQWRNKPFQVEDGMVLAMKKMG</sequence>
<dbReference type="SUPFAM" id="SSF52047">
    <property type="entry name" value="RNI-like"/>
    <property type="match status" value="2"/>
</dbReference>
<dbReference type="InterPro" id="IPR032675">
    <property type="entry name" value="LRR_dom_sf"/>
</dbReference>
<gene>
    <name evidence="2" type="ORF">AMTR_s00023p00106320</name>
</gene>
<evidence type="ECO:0000313" key="3">
    <source>
        <dbReference type="Proteomes" id="UP000017836"/>
    </source>
</evidence>
<protein>
    <recommendedName>
        <fullName evidence="1">F-box/LRR-repeat protein 15-like leucin rich repeat domain-containing protein</fullName>
    </recommendedName>
</protein>
<dbReference type="EMBL" id="KI397474">
    <property type="protein sequence ID" value="ERM95580.1"/>
    <property type="molecule type" value="Genomic_DNA"/>
</dbReference>
<dbReference type="GO" id="GO:0016567">
    <property type="term" value="P:protein ubiquitination"/>
    <property type="evidence" value="ECO:0007669"/>
    <property type="project" value="EnsemblPlants"/>
</dbReference>
<dbReference type="InterPro" id="IPR057207">
    <property type="entry name" value="FBXL15_LRR"/>
</dbReference>
<evidence type="ECO:0000259" key="1">
    <source>
        <dbReference type="Pfam" id="PF25372"/>
    </source>
</evidence>
<dbReference type="Proteomes" id="UP000017836">
    <property type="component" value="Unassembled WGS sequence"/>
</dbReference>
<dbReference type="STRING" id="13333.W1NK61"/>
<dbReference type="Pfam" id="PF13516">
    <property type="entry name" value="LRR_6"/>
    <property type="match status" value="2"/>
</dbReference>
<dbReference type="Pfam" id="PF25372">
    <property type="entry name" value="DUF7885"/>
    <property type="match status" value="2"/>
</dbReference>
<dbReference type="OrthoDB" id="550575at2759"/>
<dbReference type="GO" id="GO:0019005">
    <property type="term" value="C:SCF ubiquitin ligase complex"/>
    <property type="evidence" value="ECO:0000318"/>
    <property type="project" value="GO_Central"/>
</dbReference>
<dbReference type="GO" id="GO:0005634">
    <property type="term" value="C:nucleus"/>
    <property type="evidence" value="ECO:0007669"/>
    <property type="project" value="EnsemblPlants"/>
</dbReference>
<dbReference type="HOGENOM" id="CLU_016072_3_1_1"/>
<dbReference type="Gramene" id="ERM95580">
    <property type="protein sequence ID" value="ERM95580"/>
    <property type="gene ID" value="AMTR_s00023p00106320"/>
</dbReference>
<dbReference type="PANTHER" id="PTHR13318">
    <property type="entry name" value="PARTNER OF PAIRED, ISOFORM B-RELATED"/>
    <property type="match status" value="1"/>
</dbReference>
<dbReference type="SUPFAM" id="SSF81383">
    <property type="entry name" value="F-box domain"/>
    <property type="match status" value="1"/>
</dbReference>
<dbReference type="eggNOG" id="KOG1947">
    <property type="taxonomic scope" value="Eukaryota"/>
</dbReference>
<dbReference type="OMA" id="SINLWYC"/>
<organism evidence="2 3">
    <name type="scientific">Amborella trichopoda</name>
    <dbReference type="NCBI Taxonomy" id="13333"/>
    <lineage>
        <taxon>Eukaryota</taxon>
        <taxon>Viridiplantae</taxon>
        <taxon>Streptophyta</taxon>
        <taxon>Embryophyta</taxon>
        <taxon>Tracheophyta</taxon>
        <taxon>Spermatophyta</taxon>
        <taxon>Magnoliopsida</taxon>
        <taxon>Amborellales</taxon>
        <taxon>Amborellaceae</taxon>
        <taxon>Amborella</taxon>
    </lineage>
</organism>
<dbReference type="KEGG" id="atr:18423500"/>
<feature type="domain" description="F-box/LRR-repeat protein 15-like leucin rich repeat" evidence="1">
    <location>
        <begin position="320"/>
        <end position="482"/>
    </location>
</feature>
<dbReference type="InterPro" id="IPR001611">
    <property type="entry name" value="Leu-rich_rpt"/>
</dbReference>
<dbReference type="InterPro" id="IPR036047">
    <property type="entry name" value="F-box-like_dom_sf"/>
</dbReference>
<name>W1NK61_AMBTC</name>
<dbReference type="SMART" id="SM00367">
    <property type="entry name" value="LRR_CC"/>
    <property type="match status" value="16"/>
</dbReference>
<dbReference type="Gene3D" id="3.80.10.10">
    <property type="entry name" value="Ribonuclease Inhibitor"/>
    <property type="match status" value="4"/>
</dbReference>